<accession>A0A0D3KFW0</accession>
<reference evidence="2" key="2">
    <citation type="submission" date="2024-10" db="UniProtKB">
        <authorList>
            <consortium name="EnsemblProtists"/>
        </authorList>
    </citation>
    <scope>IDENTIFICATION</scope>
</reference>
<dbReference type="AlphaFoldDB" id="A0A0D3KFW0"/>
<keyword evidence="1" id="KW-0812">Transmembrane</keyword>
<dbReference type="EnsemblProtists" id="EOD34645">
    <property type="protein sequence ID" value="EOD34645"/>
    <property type="gene ID" value="EMIHUDRAFT_363386"/>
</dbReference>
<reference evidence="3" key="1">
    <citation type="journal article" date="2013" name="Nature">
        <title>Pan genome of the phytoplankton Emiliania underpins its global distribution.</title>
        <authorList>
            <person name="Read B.A."/>
            <person name="Kegel J."/>
            <person name="Klute M.J."/>
            <person name="Kuo A."/>
            <person name="Lefebvre S.C."/>
            <person name="Maumus F."/>
            <person name="Mayer C."/>
            <person name="Miller J."/>
            <person name="Monier A."/>
            <person name="Salamov A."/>
            <person name="Young J."/>
            <person name="Aguilar M."/>
            <person name="Claverie J.M."/>
            <person name="Frickenhaus S."/>
            <person name="Gonzalez K."/>
            <person name="Herman E.K."/>
            <person name="Lin Y.C."/>
            <person name="Napier J."/>
            <person name="Ogata H."/>
            <person name="Sarno A.F."/>
            <person name="Shmutz J."/>
            <person name="Schroeder D."/>
            <person name="de Vargas C."/>
            <person name="Verret F."/>
            <person name="von Dassow P."/>
            <person name="Valentin K."/>
            <person name="Van de Peer Y."/>
            <person name="Wheeler G."/>
            <person name="Dacks J.B."/>
            <person name="Delwiche C.F."/>
            <person name="Dyhrman S.T."/>
            <person name="Glockner G."/>
            <person name="John U."/>
            <person name="Richards T."/>
            <person name="Worden A.Z."/>
            <person name="Zhang X."/>
            <person name="Grigoriev I.V."/>
            <person name="Allen A.E."/>
            <person name="Bidle K."/>
            <person name="Borodovsky M."/>
            <person name="Bowler C."/>
            <person name="Brownlee C."/>
            <person name="Cock J.M."/>
            <person name="Elias M."/>
            <person name="Gladyshev V.N."/>
            <person name="Groth M."/>
            <person name="Guda C."/>
            <person name="Hadaegh A."/>
            <person name="Iglesias-Rodriguez M.D."/>
            <person name="Jenkins J."/>
            <person name="Jones B.M."/>
            <person name="Lawson T."/>
            <person name="Leese F."/>
            <person name="Lindquist E."/>
            <person name="Lobanov A."/>
            <person name="Lomsadze A."/>
            <person name="Malik S.B."/>
            <person name="Marsh M.E."/>
            <person name="Mackinder L."/>
            <person name="Mock T."/>
            <person name="Mueller-Roeber B."/>
            <person name="Pagarete A."/>
            <person name="Parker M."/>
            <person name="Probert I."/>
            <person name="Quesneville H."/>
            <person name="Raines C."/>
            <person name="Rensing S.A."/>
            <person name="Riano-Pachon D.M."/>
            <person name="Richier S."/>
            <person name="Rokitta S."/>
            <person name="Shiraiwa Y."/>
            <person name="Soanes D.M."/>
            <person name="van der Giezen M."/>
            <person name="Wahlund T.M."/>
            <person name="Williams B."/>
            <person name="Wilson W."/>
            <person name="Wolfe G."/>
            <person name="Wurch L.L."/>
        </authorList>
    </citation>
    <scope>NUCLEOTIDE SEQUENCE</scope>
</reference>
<feature type="transmembrane region" description="Helical" evidence="1">
    <location>
        <begin position="190"/>
        <end position="212"/>
    </location>
</feature>
<protein>
    <submittedName>
        <fullName evidence="2">Uncharacterized protein</fullName>
    </submittedName>
</protein>
<dbReference type="PaxDb" id="2903-EOD34645"/>
<proteinExistence type="predicted"/>
<dbReference type="RefSeq" id="XP_005787074.1">
    <property type="nucleotide sequence ID" value="XM_005787017.1"/>
</dbReference>
<keyword evidence="1" id="KW-1133">Transmembrane helix</keyword>
<evidence type="ECO:0000313" key="2">
    <source>
        <dbReference type="EnsemblProtists" id="EOD34645"/>
    </source>
</evidence>
<name>A0A0D3KFW0_EMIH1</name>
<keyword evidence="3" id="KW-1185">Reference proteome</keyword>
<keyword evidence="1" id="KW-0472">Membrane</keyword>
<evidence type="ECO:0000313" key="3">
    <source>
        <dbReference type="Proteomes" id="UP000013827"/>
    </source>
</evidence>
<feature type="transmembrane region" description="Helical" evidence="1">
    <location>
        <begin position="119"/>
        <end position="136"/>
    </location>
</feature>
<dbReference type="KEGG" id="ehx:EMIHUDRAFT_363386"/>
<sequence length="239" mass="24707">MNEPATDLPVALLQGTGAALVAITLSAPLASTAGVAAIAGPLRRVLPGAASVLHAFAAGCQRLRARDKLFVASHAMTTYACGDLLVQLASHTGGGPISYAPLRTVRNSAAGIISDALPFYYWSSLLAGVGSTTAWLPEMLRSSPAALIALKVALHIVLFQTVSNALYLASHALLSRSGWRGAVTRVRRSLWQTCLVAAVSFGIGGPLVYMLPSVLLQSALRNVGVLGFSSYLALVANSG</sequence>
<dbReference type="HOGENOM" id="CLU_1162966_0_0_1"/>
<feature type="transmembrane region" description="Helical" evidence="1">
    <location>
        <begin position="12"/>
        <end position="39"/>
    </location>
</feature>
<dbReference type="Proteomes" id="UP000013827">
    <property type="component" value="Unassembled WGS sequence"/>
</dbReference>
<feature type="transmembrane region" description="Helical" evidence="1">
    <location>
        <begin position="148"/>
        <end position="169"/>
    </location>
</feature>
<dbReference type="GeneID" id="17279915"/>
<organism evidence="2 3">
    <name type="scientific">Emiliania huxleyi (strain CCMP1516)</name>
    <dbReference type="NCBI Taxonomy" id="280463"/>
    <lineage>
        <taxon>Eukaryota</taxon>
        <taxon>Haptista</taxon>
        <taxon>Haptophyta</taxon>
        <taxon>Prymnesiophyceae</taxon>
        <taxon>Isochrysidales</taxon>
        <taxon>Noelaerhabdaceae</taxon>
        <taxon>Emiliania</taxon>
    </lineage>
</organism>
<evidence type="ECO:0000256" key="1">
    <source>
        <dbReference type="SAM" id="Phobius"/>
    </source>
</evidence>